<reference evidence="1" key="1">
    <citation type="submission" date="2021-07" db="EMBL/GenBank/DDBJ databases">
        <title>Shewanella sp. YLB-07 whole genome sequence.</title>
        <authorList>
            <person name="Yu L."/>
        </authorList>
    </citation>
    <scope>NUCLEOTIDE SEQUENCE</scope>
    <source>
        <strain evidence="1">YLB-08</strain>
    </source>
</reference>
<dbReference type="RefSeq" id="WP_142872160.1">
    <property type="nucleotide sequence ID" value="NZ_CP045503.2"/>
</dbReference>
<keyword evidence="2" id="KW-1185">Reference proteome</keyword>
<accession>A0ABX6V2F6</accession>
<name>A0ABX6V2F6_9GAMM</name>
<evidence type="ECO:0000313" key="2">
    <source>
        <dbReference type="Proteomes" id="UP000316416"/>
    </source>
</evidence>
<proteinExistence type="predicted"/>
<protein>
    <recommendedName>
        <fullName evidence="3">Holin</fullName>
    </recommendedName>
</protein>
<gene>
    <name evidence="1" type="ORF">FM038_004595</name>
</gene>
<dbReference type="EMBL" id="CP045503">
    <property type="protein sequence ID" value="QPG56784.1"/>
    <property type="molecule type" value="Genomic_DNA"/>
</dbReference>
<organism evidence="1 2">
    <name type="scientific">Shewanella eurypsychrophilus</name>
    <dbReference type="NCBI Taxonomy" id="2593656"/>
    <lineage>
        <taxon>Bacteria</taxon>
        <taxon>Pseudomonadati</taxon>
        <taxon>Pseudomonadota</taxon>
        <taxon>Gammaproteobacteria</taxon>
        <taxon>Alteromonadales</taxon>
        <taxon>Shewanellaceae</taxon>
        <taxon>Shewanella</taxon>
    </lineage>
</organism>
<evidence type="ECO:0008006" key="3">
    <source>
        <dbReference type="Google" id="ProtNLM"/>
    </source>
</evidence>
<evidence type="ECO:0000313" key="1">
    <source>
        <dbReference type="EMBL" id="QPG56784.1"/>
    </source>
</evidence>
<dbReference type="Proteomes" id="UP000316416">
    <property type="component" value="Chromosome"/>
</dbReference>
<sequence length="70" mass="7729">MGPFEVITVAIVAIFGVKAFKEYNNKKTSIDTGEVDVLKAELVKLQARVATLETIVTDKSYQLGEQIDKL</sequence>